<dbReference type="PROSITE" id="PS51257">
    <property type="entry name" value="PROKAR_LIPOPROTEIN"/>
    <property type="match status" value="1"/>
</dbReference>
<accession>A0A1M7Z6H8</accession>
<dbReference type="STRING" id="1123029.SAMN02745172_00299"/>
<sequence>MAMADRRPVALRMGTVSSTATSTLGSCGFAEYVYTKTNNEMLNQPQGCLP</sequence>
<organism evidence="1 2">
    <name type="scientific">Pseudoxanthobacter soli DSM 19599</name>
    <dbReference type="NCBI Taxonomy" id="1123029"/>
    <lineage>
        <taxon>Bacteria</taxon>
        <taxon>Pseudomonadati</taxon>
        <taxon>Pseudomonadota</taxon>
        <taxon>Alphaproteobacteria</taxon>
        <taxon>Hyphomicrobiales</taxon>
        <taxon>Segnochrobactraceae</taxon>
        <taxon>Pseudoxanthobacter</taxon>
    </lineage>
</organism>
<reference evidence="1 2" key="1">
    <citation type="submission" date="2016-12" db="EMBL/GenBank/DDBJ databases">
        <authorList>
            <person name="Song W.-J."/>
            <person name="Kurnit D.M."/>
        </authorList>
    </citation>
    <scope>NUCLEOTIDE SEQUENCE [LARGE SCALE GENOMIC DNA]</scope>
    <source>
        <strain evidence="1 2">DSM 19599</strain>
    </source>
</reference>
<evidence type="ECO:0000313" key="1">
    <source>
        <dbReference type="EMBL" id="SHO60454.1"/>
    </source>
</evidence>
<proteinExistence type="predicted"/>
<dbReference type="EMBL" id="FRXO01000001">
    <property type="protein sequence ID" value="SHO60454.1"/>
    <property type="molecule type" value="Genomic_DNA"/>
</dbReference>
<dbReference type="AlphaFoldDB" id="A0A1M7Z6H8"/>
<dbReference type="Proteomes" id="UP000186406">
    <property type="component" value="Unassembled WGS sequence"/>
</dbReference>
<gene>
    <name evidence="1" type="ORF">SAMN02745172_00299</name>
</gene>
<protein>
    <submittedName>
        <fullName evidence="1">Uncharacterized protein</fullName>
    </submittedName>
</protein>
<name>A0A1M7Z6H8_9HYPH</name>
<evidence type="ECO:0000313" key="2">
    <source>
        <dbReference type="Proteomes" id="UP000186406"/>
    </source>
</evidence>
<dbReference type="RefSeq" id="WP_175563583.1">
    <property type="nucleotide sequence ID" value="NZ_FRXO01000001.1"/>
</dbReference>
<keyword evidence="2" id="KW-1185">Reference proteome</keyword>